<dbReference type="Pfam" id="PF07786">
    <property type="entry name" value="HGSNAT_cat"/>
    <property type="match status" value="1"/>
</dbReference>
<name>A0ABU5QSK3_9BACT</name>
<dbReference type="PANTHER" id="PTHR40407:SF1">
    <property type="entry name" value="HEPARAN-ALPHA-GLUCOSAMINIDE N-ACETYLTRANSFERASE CATALYTIC DOMAIN-CONTAINING PROTEIN"/>
    <property type="match status" value="1"/>
</dbReference>
<keyword evidence="1" id="KW-1133">Transmembrane helix</keyword>
<keyword evidence="1" id="KW-0812">Transmembrane</keyword>
<dbReference type="RefSeq" id="WP_323252249.1">
    <property type="nucleotide sequence ID" value="NZ_JAYFUL010000044.1"/>
</dbReference>
<feature type="transmembrane region" description="Helical" evidence="1">
    <location>
        <begin position="53"/>
        <end position="78"/>
    </location>
</feature>
<dbReference type="InterPro" id="IPR012429">
    <property type="entry name" value="HGSNAT_cat"/>
</dbReference>
<dbReference type="PANTHER" id="PTHR40407">
    <property type="entry name" value="MEMBRANE PROTEIN-LIKE PROTEIN"/>
    <property type="match status" value="1"/>
</dbReference>
<dbReference type="EMBL" id="JAYFUL010000044">
    <property type="protein sequence ID" value="MEA5260072.1"/>
    <property type="molecule type" value="Genomic_DNA"/>
</dbReference>
<comment type="caution">
    <text evidence="3">The sequence shown here is derived from an EMBL/GenBank/DDBJ whole genome shotgun (WGS) entry which is preliminary data.</text>
</comment>
<evidence type="ECO:0000313" key="3">
    <source>
        <dbReference type="EMBL" id="MEA5260072.1"/>
    </source>
</evidence>
<accession>A0ABU5QSK3</accession>
<dbReference type="Proteomes" id="UP001304671">
    <property type="component" value="Unassembled WGS sequence"/>
</dbReference>
<keyword evidence="4" id="KW-1185">Reference proteome</keyword>
<keyword evidence="1" id="KW-0472">Membrane</keyword>
<evidence type="ECO:0000313" key="4">
    <source>
        <dbReference type="Proteomes" id="UP001304671"/>
    </source>
</evidence>
<gene>
    <name evidence="3" type="ORF">VB264_19905</name>
</gene>
<feature type="domain" description="Heparan-alpha-glucosaminide N-acetyltransferase catalytic" evidence="2">
    <location>
        <begin position="9"/>
        <end position="181"/>
    </location>
</feature>
<reference evidence="3 4" key="1">
    <citation type="submission" date="2023-12" db="EMBL/GenBank/DDBJ databases">
        <title>Novel species of the genus Arcicella isolated from rivers.</title>
        <authorList>
            <person name="Lu H."/>
        </authorList>
    </citation>
    <scope>NUCLEOTIDE SEQUENCE [LARGE SCALE GENOMIC DNA]</scope>
    <source>
        <strain evidence="3 4">LMG 21963</strain>
    </source>
</reference>
<feature type="transmembrane region" description="Helical" evidence="1">
    <location>
        <begin position="117"/>
        <end position="139"/>
    </location>
</feature>
<protein>
    <submittedName>
        <fullName evidence="3">Heparan-alpha-glucosaminide N-acetyltransferase domain-containing protein</fullName>
    </submittedName>
</protein>
<organism evidence="3 4">
    <name type="scientific">Arcicella aquatica</name>
    <dbReference type="NCBI Taxonomy" id="217141"/>
    <lineage>
        <taxon>Bacteria</taxon>
        <taxon>Pseudomonadati</taxon>
        <taxon>Bacteroidota</taxon>
        <taxon>Cytophagia</taxon>
        <taxon>Cytophagales</taxon>
        <taxon>Flectobacillaceae</taxon>
        <taxon>Arcicella</taxon>
    </lineage>
</organism>
<sequence>METIQQNRRIESIDLLRGIVIVIMTLDHVRDFFHADAYLFDPTDLSKTNPLLFLTRIITHYCAPIFIFLAGTSAYQVGQKKGLSELSNYLLKRGIWLIILELTVMNIAWFFNPNFGIISFQVIGAIGLSMVLLSAIVYLPMPWIIGGSLLMIFGHNLLDGVTIKEDNFLAFIWSLIHQQRMFNWIPDHVIYIGYPVVPWVV</sequence>
<evidence type="ECO:0000259" key="2">
    <source>
        <dbReference type="Pfam" id="PF07786"/>
    </source>
</evidence>
<evidence type="ECO:0000256" key="1">
    <source>
        <dbReference type="SAM" id="Phobius"/>
    </source>
</evidence>
<feature type="transmembrane region" description="Helical" evidence="1">
    <location>
        <begin position="90"/>
        <end position="111"/>
    </location>
</feature>
<proteinExistence type="predicted"/>